<proteinExistence type="inferred from homology"/>
<comment type="caution">
    <text evidence="6">The sequence shown here is derived from an EMBL/GenBank/DDBJ whole genome shotgun (WGS) entry which is preliminary data.</text>
</comment>
<dbReference type="Gene3D" id="1.10.10.10">
    <property type="entry name" value="Winged helix-like DNA-binding domain superfamily/Winged helix DNA-binding domain"/>
    <property type="match status" value="1"/>
</dbReference>
<keyword evidence="4" id="KW-0804">Transcription</keyword>
<feature type="domain" description="HTH lysR-type" evidence="5">
    <location>
        <begin position="4"/>
        <end position="61"/>
    </location>
</feature>
<dbReference type="PANTHER" id="PTHR30126">
    <property type="entry name" value="HTH-TYPE TRANSCRIPTIONAL REGULATOR"/>
    <property type="match status" value="1"/>
</dbReference>
<dbReference type="EMBL" id="QFFI01000065">
    <property type="protein sequence ID" value="PWG60934.1"/>
    <property type="molecule type" value="Genomic_DNA"/>
</dbReference>
<evidence type="ECO:0000256" key="2">
    <source>
        <dbReference type="ARBA" id="ARBA00023015"/>
    </source>
</evidence>
<evidence type="ECO:0000313" key="7">
    <source>
        <dbReference type="EMBL" id="PWG60934.1"/>
    </source>
</evidence>
<reference evidence="6 8" key="1">
    <citation type="submission" date="2018-05" db="EMBL/GenBank/DDBJ databases">
        <title>Spiribacter halobius sp. nov., a moderately halophilic bacterium isolated from marine solar saltern.</title>
        <authorList>
            <person name="Zheng W.-S."/>
            <person name="Lu D.-C."/>
            <person name="Du Z.-J."/>
        </authorList>
    </citation>
    <scope>NUCLEOTIDE SEQUENCE [LARGE SCALE GENOMIC DNA]</scope>
    <source>
        <strain evidence="6 8">E85</strain>
    </source>
</reference>
<accession>A0A2U2MVN1</accession>
<dbReference type="OrthoDB" id="5964649at2"/>
<dbReference type="InterPro" id="IPR036390">
    <property type="entry name" value="WH_DNA-bd_sf"/>
</dbReference>
<comment type="similarity">
    <text evidence="1">Belongs to the LysR transcriptional regulatory family.</text>
</comment>
<dbReference type="RefSeq" id="WP_146205303.1">
    <property type="nucleotide sequence ID" value="NZ_QFFI01000065.1"/>
</dbReference>
<evidence type="ECO:0000259" key="5">
    <source>
        <dbReference type="PROSITE" id="PS50931"/>
    </source>
</evidence>
<keyword evidence="2" id="KW-0805">Transcription regulation</keyword>
<name>A0A2U2MVN1_9GAMM</name>
<evidence type="ECO:0000256" key="4">
    <source>
        <dbReference type="ARBA" id="ARBA00023163"/>
    </source>
</evidence>
<dbReference type="Pfam" id="PF00126">
    <property type="entry name" value="HTH_1"/>
    <property type="match status" value="1"/>
</dbReference>
<gene>
    <name evidence="7" type="ORF">DEM34_19075</name>
    <name evidence="6" type="ORF">DEM34_19160</name>
</gene>
<dbReference type="GO" id="GO:0000976">
    <property type="term" value="F:transcription cis-regulatory region binding"/>
    <property type="evidence" value="ECO:0007669"/>
    <property type="project" value="TreeGrafter"/>
</dbReference>
<keyword evidence="3" id="KW-0238">DNA-binding</keyword>
<keyword evidence="8" id="KW-1185">Reference proteome</keyword>
<dbReference type="InterPro" id="IPR000847">
    <property type="entry name" value="LysR_HTH_N"/>
</dbReference>
<evidence type="ECO:0000313" key="6">
    <source>
        <dbReference type="EMBL" id="PWG60913.1"/>
    </source>
</evidence>
<dbReference type="PANTHER" id="PTHR30126:SF40">
    <property type="entry name" value="HTH-TYPE TRANSCRIPTIONAL REGULATOR GLTR"/>
    <property type="match status" value="1"/>
</dbReference>
<dbReference type="PROSITE" id="PS50931">
    <property type="entry name" value="HTH_LYSR"/>
    <property type="match status" value="1"/>
</dbReference>
<dbReference type="PRINTS" id="PR00039">
    <property type="entry name" value="HTHLYSR"/>
</dbReference>
<dbReference type="AlphaFoldDB" id="A0A2U2MVN1"/>
<feature type="non-terminal residue" evidence="6">
    <location>
        <position position="72"/>
    </location>
</feature>
<evidence type="ECO:0000313" key="8">
    <source>
        <dbReference type="Proteomes" id="UP000245474"/>
    </source>
</evidence>
<dbReference type="Proteomes" id="UP000245474">
    <property type="component" value="Unassembled WGS sequence"/>
</dbReference>
<organism evidence="6 8">
    <name type="scientific">Sediminicurvatus halobius</name>
    <dbReference type="NCBI Taxonomy" id="2182432"/>
    <lineage>
        <taxon>Bacteria</taxon>
        <taxon>Pseudomonadati</taxon>
        <taxon>Pseudomonadota</taxon>
        <taxon>Gammaproteobacteria</taxon>
        <taxon>Chromatiales</taxon>
        <taxon>Ectothiorhodospiraceae</taxon>
        <taxon>Sediminicurvatus</taxon>
    </lineage>
</organism>
<evidence type="ECO:0000256" key="3">
    <source>
        <dbReference type="ARBA" id="ARBA00023125"/>
    </source>
</evidence>
<dbReference type="EMBL" id="QFFI01000071">
    <property type="protein sequence ID" value="PWG60913.1"/>
    <property type="molecule type" value="Genomic_DNA"/>
</dbReference>
<dbReference type="InterPro" id="IPR036388">
    <property type="entry name" value="WH-like_DNA-bd_sf"/>
</dbReference>
<evidence type="ECO:0000256" key="1">
    <source>
        <dbReference type="ARBA" id="ARBA00009437"/>
    </source>
</evidence>
<dbReference type="GO" id="GO:0003700">
    <property type="term" value="F:DNA-binding transcription factor activity"/>
    <property type="evidence" value="ECO:0007669"/>
    <property type="project" value="InterPro"/>
</dbReference>
<protein>
    <submittedName>
        <fullName evidence="6">LysR family transcriptional regulator</fullName>
    </submittedName>
</protein>
<dbReference type="SUPFAM" id="SSF46785">
    <property type="entry name" value="Winged helix' DNA-binding domain"/>
    <property type="match status" value="1"/>
</dbReference>
<sequence>MPQVRSDWLETFLAAVETRSFTAAARRVHRSQSAVSLQIGKLEAAVGHRLLVRGPGGLRPTAAGERLLPYVR</sequence>